<comment type="caution">
    <text evidence="5">The sequence shown here is derived from an EMBL/GenBank/DDBJ whole genome shotgun (WGS) entry which is preliminary data.</text>
</comment>
<dbReference type="PROSITE" id="PS50995">
    <property type="entry name" value="HTH_MARR_2"/>
    <property type="match status" value="1"/>
</dbReference>
<evidence type="ECO:0000259" key="4">
    <source>
        <dbReference type="PROSITE" id="PS50995"/>
    </source>
</evidence>
<evidence type="ECO:0000313" key="6">
    <source>
        <dbReference type="Proteomes" id="UP000322499"/>
    </source>
</evidence>
<accession>A0A5S5CQR1</accession>
<dbReference type="InterPro" id="IPR039422">
    <property type="entry name" value="MarR/SlyA-like"/>
</dbReference>
<dbReference type="PANTHER" id="PTHR33164:SF101">
    <property type="entry name" value="TRANSCRIPTIONAL REPRESSOR MPRA"/>
    <property type="match status" value="1"/>
</dbReference>
<keyword evidence="2 5" id="KW-0238">DNA-binding</keyword>
<dbReference type="SMART" id="SM00347">
    <property type="entry name" value="HTH_MARR"/>
    <property type="match status" value="1"/>
</dbReference>
<protein>
    <submittedName>
        <fullName evidence="5">DNA-binding MarR family transcriptional regulator</fullName>
    </submittedName>
</protein>
<dbReference type="Pfam" id="PF12802">
    <property type="entry name" value="MarR_2"/>
    <property type="match status" value="1"/>
</dbReference>
<dbReference type="RefSeq" id="WP_166534266.1">
    <property type="nucleotide sequence ID" value="NZ_VNHW01000011.1"/>
</dbReference>
<dbReference type="GO" id="GO:0003677">
    <property type="term" value="F:DNA binding"/>
    <property type="evidence" value="ECO:0007669"/>
    <property type="project" value="UniProtKB-KW"/>
</dbReference>
<dbReference type="SUPFAM" id="SSF46785">
    <property type="entry name" value="Winged helix' DNA-binding domain"/>
    <property type="match status" value="1"/>
</dbReference>
<evidence type="ECO:0000256" key="1">
    <source>
        <dbReference type="ARBA" id="ARBA00023015"/>
    </source>
</evidence>
<keyword evidence="3" id="KW-0804">Transcription</keyword>
<dbReference type="PANTHER" id="PTHR33164">
    <property type="entry name" value="TRANSCRIPTIONAL REGULATOR, MARR FAMILY"/>
    <property type="match status" value="1"/>
</dbReference>
<evidence type="ECO:0000256" key="2">
    <source>
        <dbReference type="ARBA" id="ARBA00023125"/>
    </source>
</evidence>
<dbReference type="InterPro" id="IPR000835">
    <property type="entry name" value="HTH_MarR-typ"/>
</dbReference>
<proteinExistence type="predicted"/>
<dbReference type="GO" id="GO:0003700">
    <property type="term" value="F:DNA-binding transcription factor activity"/>
    <property type="evidence" value="ECO:0007669"/>
    <property type="project" value="InterPro"/>
</dbReference>
<organism evidence="5 6">
    <name type="scientific">Blastococcus xanthinilyticus</name>
    <dbReference type="NCBI Taxonomy" id="1564164"/>
    <lineage>
        <taxon>Bacteria</taxon>
        <taxon>Bacillati</taxon>
        <taxon>Actinomycetota</taxon>
        <taxon>Actinomycetes</taxon>
        <taxon>Geodermatophilales</taxon>
        <taxon>Geodermatophilaceae</taxon>
        <taxon>Blastococcus</taxon>
    </lineage>
</organism>
<dbReference type="GO" id="GO:0006950">
    <property type="term" value="P:response to stress"/>
    <property type="evidence" value="ECO:0007669"/>
    <property type="project" value="TreeGrafter"/>
</dbReference>
<reference evidence="5 6" key="1">
    <citation type="submission" date="2019-07" db="EMBL/GenBank/DDBJ databases">
        <title>Genomic Encyclopedia of Archaeal and Bacterial Type Strains, Phase II (KMG-II): from individual species to whole genera.</title>
        <authorList>
            <person name="Goeker M."/>
        </authorList>
    </citation>
    <scope>NUCLEOTIDE SEQUENCE [LARGE SCALE GENOMIC DNA]</scope>
    <source>
        <strain evidence="5 6">DSM 46842</strain>
    </source>
</reference>
<name>A0A5S5CQR1_9ACTN</name>
<dbReference type="Proteomes" id="UP000322499">
    <property type="component" value="Unassembled WGS sequence"/>
</dbReference>
<sequence length="175" mass="18664">MVRPLGLPFDPIERAGETWEERFGPASAMRAATSVFRVQQILLARFDGVLKPHGLTFARYEVLVLLTFSRSGELPLKVIGSRLMVHPTSVTNAIDRLVAAGYVDRRPNPADGRGVLATITERGRAVVDAATAALMAVDFGLAELSEAERDQLFAVLRSVRLGAGDVADGAGGHAG</sequence>
<evidence type="ECO:0000256" key="3">
    <source>
        <dbReference type="ARBA" id="ARBA00023163"/>
    </source>
</evidence>
<dbReference type="EMBL" id="VNHW01000011">
    <property type="protein sequence ID" value="TYP85925.1"/>
    <property type="molecule type" value="Genomic_DNA"/>
</dbReference>
<dbReference type="Gene3D" id="1.10.10.10">
    <property type="entry name" value="Winged helix-like DNA-binding domain superfamily/Winged helix DNA-binding domain"/>
    <property type="match status" value="1"/>
</dbReference>
<keyword evidence="1" id="KW-0805">Transcription regulation</keyword>
<dbReference type="InterPro" id="IPR036388">
    <property type="entry name" value="WH-like_DNA-bd_sf"/>
</dbReference>
<gene>
    <name evidence="5" type="ORF">BD833_11166</name>
</gene>
<dbReference type="InterPro" id="IPR036390">
    <property type="entry name" value="WH_DNA-bd_sf"/>
</dbReference>
<dbReference type="InterPro" id="IPR023187">
    <property type="entry name" value="Tscrpt_reg_MarR-type_CS"/>
</dbReference>
<dbReference type="AlphaFoldDB" id="A0A5S5CQR1"/>
<feature type="domain" description="HTH marR-type" evidence="4">
    <location>
        <begin position="28"/>
        <end position="161"/>
    </location>
</feature>
<keyword evidence="6" id="KW-1185">Reference proteome</keyword>
<dbReference type="PROSITE" id="PS01117">
    <property type="entry name" value="HTH_MARR_1"/>
    <property type="match status" value="1"/>
</dbReference>
<evidence type="ECO:0000313" key="5">
    <source>
        <dbReference type="EMBL" id="TYP85925.1"/>
    </source>
</evidence>